<organism evidence="6 7">
    <name type="scientific">Hohenbuehelia grisea</name>
    <dbReference type="NCBI Taxonomy" id="104357"/>
    <lineage>
        <taxon>Eukaryota</taxon>
        <taxon>Fungi</taxon>
        <taxon>Dikarya</taxon>
        <taxon>Basidiomycota</taxon>
        <taxon>Agaricomycotina</taxon>
        <taxon>Agaricomycetes</taxon>
        <taxon>Agaricomycetidae</taxon>
        <taxon>Agaricales</taxon>
        <taxon>Pleurotineae</taxon>
        <taxon>Pleurotaceae</taxon>
        <taxon>Hohenbuehelia</taxon>
    </lineage>
</organism>
<feature type="chain" id="PRO_5045045127" description="Pectate lyase domain-containing protein" evidence="4">
    <location>
        <begin position="19"/>
        <end position="314"/>
    </location>
</feature>
<dbReference type="Gene3D" id="2.160.20.10">
    <property type="entry name" value="Single-stranded right-handed beta-helix, Pectin lyase-like"/>
    <property type="match status" value="1"/>
</dbReference>
<gene>
    <name evidence="6" type="ORF">HGRIS_009006</name>
</gene>
<evidence type="ECO:0000256" key="1">
    <source>
        <dbReference type="ARBA" id="ARBA00010980"/>
    </source>
</evidence>
<dbReference type="InterPro" id="IPR011050">
    <property type="entry name" value="Pectin_lyase_fold/virulence"/>
</dbReference>
<accession>A0ABR3IZT8</accession>
<feature type="domain" description="Pectate lyase" evidence="5">
    <location>
        <begin position="46"/>
        <end position="256"/>
    </location>
</feature>
<keyword evidence="7" id="KW-1185">Reference proteome</keyword>
<keyword evidence="4" id="KW-0732">Signal</keyword>
<evidence type="ECO:0000256" key="2">
    <source>
        <dbReference type="ARBA" id="ARBA00023239"/>
    </source>
</evidence>
<evidence type="ECO:0000256" key="3">
    <source>
        <dbReference type="RuleBase" id="RU361173"/>
    </source>
</evidence>
<dbReference type="InterPro" id="IPR002022">
    <property type="entry name" value="Pec_lyase"/>
</dbReference>
<proteinExistence type="inferred from homology"/>
<keyword evidence="2 3" id="KW-0456">Lyase</keyword>
<dbReference type="SMART" id="SM00656">
    <property type="entry name" value="Amb_all"/>
    <property type="match status" value="1"/>
</dbReference>
<keyword evidence="3" id="KW-0964">Secreted</keyword>
<sequence>MKWLFSVLAFTAISVVSASPLEKRASVNDVATLGYATLNGGTTGGSGGPTTTVTTLAALTSAVAGNAKKVVIISGTITGNTVVKVGGNTSIIGRGASLVGVGLRIIDVSNVIVRNIKVSKVLADAGDAVAAQNAHQVWFDHLDLSSDRDHDKDFYDGLLDLTHGVTGITVTNSKLYNHWKASLVGHSDSNGSEDTPITVTYANNYWLNLNSRTPSFRFGHGHIFNNVFESNADGINTRDGAQLLVENNVWTGTVKKPLYSTDEGFAVARGNDFGGGSNAAPAGSFSSAPYSYSLLPVGSVASSVKASAGATLSF</sequence>
<dbReference type="InterPro" id="IPR045032">
    <property type="entry name" value="PEL"/>
</dbReference>
<dbReference type="PANTHER" id="PTHR31683">
    <property type="entry name" value="PECTATE LYASE 18-RELATED"/>
    <property type="match status" value="1"/>
</dbReference>
<feature type="signal peptide" evidence="4">
    <location>
        <begin position="1"/>
        <end position="18"/>
    </location>
</feature>
<comment type="caution">
    <text evidence="6">The sequence shown here is derived from an EMBL/GenBank/DDBJ whole genome shotgun (WGS) entry which is preliminary data.</text>
</comment>
<keyword evidence="3" id="KW-0119">Carbohydrate metabolism</keyword>
<dbReference type="PANTHER" id="PTHR31683:SF18">
    <property type="entry name" value="PECTATE LYASE 21-RELATED"/>
    <property type="match status" value="1"/>
</dbReference>
<dbReference type="InterPro" id="IPR012334">
    <property type="entry name" value="Pectin_lyas_fold"/>
</dbReference>
<keyword evidence="3" id="KW-0624">Polysaccharide degradation</keyword>
<dbReference type="SUPFAM" id="SSF51126">
    <property type="entry name" value="Pectin lyase-like"/>
    <property type="match status" value="1"/>
</dbReference>
<evidence type="ECO:0000313" key="7">
    <source>
        <dbReference type="Proteomes" id="UP001556367"/>
    </source>
</evidence>
<evidence type="ECO:0000259" key="5">
    <source>
        <dbReference type="SMART" id="SM00656"/>
    </source>
</evidence>
<reference evidence="7" key="1">
    <citation type="submission" date="2024-06" db="EMBL/GenBank/DDBJ databases">
        <title>Multi-omics analyses provide insights into the biosynthesis of the anticancer antibiotic pleurotin in Hohenbuehelia grisea.</title>
        <authorList>
            <person name="Weaver J.A."/>
            <person name="Alberti F."/>
        </authorList>
    </citation>
    <scope>NUCLEOTIDE SEQUENCE [LARGE SCALE GENOMIC DNA]</scope>
    <source>
        <strain evidence="7">T-177</strain>
    </source>
</reference>
<comment type="similarity">
    <text evidence="1 3">Belongs to the polysaccharide lyase 1 family.</text>
</comment>
<name>A0ABR3IZT8_9AGAR</name>
<comment type="subcellular location">
    <subcellularLocation>
        <location evidence="3">Secreted</location>
    </subcellularLocation>
</comment>
<evidence type="ECO:0000256" key="4">
    <source>
        <dbReference type="SAM" id="SignalP"/>
    </source>
</evidence>
<dbReference type="Pfam" id="PF00544">
    <property type="entry name" value="Pectate_lyase_4"/>
    <property type="match status" value="1"/>
</dbReference>
<protein>
    <recommendedName>
        <fullName evidence="5">Pectate lyase domain-containing protein</fullName>
    </recommendedName>
</protein>
<dbReference type="Proteomes" id="UP001556367">
    <property type="component" value="Unassembled WGS sequence"/>
</dbReference>
<evidence type="ECO:0000313" key="6">
    <source>
        <dbReference type="EMBL" id="KAL0948890.1"/>
    </source>
</evidence>
<dbReference type="EMBL" id="JASNQZ010000012">
    <property type="protein sequence ID" value="KAL0948890.1"/>
    <property type="molecule type" value="Genomic_DNA"/>
</dbReference>